<organism evidence="1 2">
    <name type="scientific">Fructilactobacillus hinvesii</name>
    <dbReference type="NCBI Taxonomy" id="2940300"/>
    <lineage>
        <taxon>Bacteria</taxon>
        <taxon>Bacillati</taxon>
        <taxon>Bacillota</taxon>
        <taxon>Bacilli</taxon>
        <taxon>Lactobacillales</taxon>
        <taxon>Lactobacillaceae</taxon>
        <taxon>Fructilactobacillus</taxon>
    </lineage>
</organism>
<dbReference type="InterPro" id="IPR041492">
    <property type="entry name" value="HAD_2"/>
</dbReference>
<dbReference type="InterPro" id="IPR023198">
    <property type="entry name" value="PGP-like_dom2"/>
</dbReference>
<dbReference type="PANTHER" id="PTHR43434">
    <property type="entry name" value="PHOSPHOGLYCOLATE PHOSPHATASE"/>
    <property type="match status" value="1"/>
</dbReference>
<dbReference type="NCBIfam" id="TIGR01549">
    <property type="entry name" value="HAD-SF-IA-v1"/>
    <property type="match status" value="1"/>
</dbReference>
<accession>A0ABY5BSD5</accession>
<protein>
    <submittedName>
        <fullName evidence="1">HAD-IA family hydrolase</fullName>
    </submittedName>
</protein>
<dbReference type="PANTHER" id="PTHR43434:SF25">
    <property type="entry name" value="PHOSPHOGLYCOLATE PHOSPHATASE"/>
    <property type="match status" value="1"/>
</dbReference>
<gene>
    <name evidence="1" type="ORF">M3M39_04460</name>
</gene>
<dbReference type="SFLD" id="SFLDS00003">
    <property type="entry name" value="Haloacid_Dehalogenase"/>
    <property type="match status" value="1"/>
</dbReference>
<dbReference type="Gene3D" id="1.10.150.240">
    <property type="entry name" value="Putative phosphatase, domain 2"/>
    <property type="match status" value="1"/>
</dbReference>
<dbReference type="InterPro" id="IPR023214">
    <property type="entry name" value="HAD_sf"/>
</dbReference>
<evidence type="ECO:0000313" key="2">
    <source>
        <dbReference type="Proteomes" id="UP001057025"/>
    </source>
</evidence>
<name>A0ABY5BSD5_9LACO</name>
<dbReference type="RefSeq" id="WP_252796676.1">
    <property type="nucleotide sequence ID" value="NZ_CP097118.1"/>
</dbReference>
<dbReference type="Proteomes" id="UP001057025">
    <property type="component" value="Chromosome"/>
</dbReference>
<proteinExistence type="predicted"/>
<dbReference type="GO" id="GO:0016787">
    <property type="term" value="F:hydrolase activity"/>
    <property type="evidence" value="ECO:0007669"/>
    <property type="project" value="UniProtKB-KW"/>
</dbReference>
<sequence>MTNLIWDFDGTLFDTYPYMVSAFTKALQSLGIDELEIDGDEIYRQMREHSLNSTVTKFSARFHLDRDRLLASYRQIEHLEVQLAKPFAGARQILAAVQQDQGQNCLETHRDQQALSLLERFKLKSLFTGIVTSQQGFARKPDPAGLQFLLQSEHLDPTTTFMVGDRKLDVEAAQHAGIQSVLFDPDYLLEVTGNPTLTIHNLAELQQLL</sequence>
<dbReference type="SUPFAM" id="SSF56784">
    <property type="entry name" value="HAD-like"/>
    <property type="match status" value="1"/>
</dbReference>
<dbReference type="InterPro" id="IPR050155">
    <property type="entry name" value="HAD-like_hydrolase_sf"/>
</dbReference>
<dbReference type="EMBL" id="CP097118">
    <property type="protein sequence ID" value="USS87378.1"/>
    <property type="molecule type" value="Genomic_DNA"/>
</dbReference>
<dbReference type="InterPro" id="IPR036412">
    <property type="entry name" value="HAD-like_sf"/>
</dbReference>
<keyword evidence="1" id="KW-0378">Hydrolase</keyword>
<dbReference type="SFLD" id="SFLDG01129">
    <property type="entry name" value="C1.5:_HAD__Beta-PGM__Phosphata"/>
    <property type="match status" value="1"/>
</dbReference>
<evidence type="ECO:0000313" key="1">
    <source>
        <dbReference type="EMBL" id="USS87378.1"/>
    </source>
</evidence>
<dbReference type="Pfam" id="PF13419">
    <property type="entry name" value="HAD_2"/>
    <property type="match status" value="1"/>
</dbReference>
<keyword evidence="2" id="KW-1185">Reference proteome</keyword>
<dbReference type="InterPro" id="IPR006439">
    <property type="entry name" value="HAD-SF_hydro_IA"/>
</dbReference>
<dbReference type="Gene3D" id="3.40.50.1000">
    <property type="entry name" value="HAD superfamily/HAD-like"/>
    <property type="match status" value="1"/>
</dbReference>
<reference evidence="1" key="1">
    <citation type="submission" date="2022-05" db="EMBL/GenBank/DDBJ databases">
        <authorList>
            <person name="Oliphant S.A."/>
            <person name="Watson-Haigh N.S."/>
            <person name="Sumby K.M."/>
            <person name="Gardner J.M."/>
            <person name="Jiranek V."/>
        </authorList>
    </citation>
    <scope>NUCLEOTIDE SEQUENCE</scope>
    <source>
        <strain evidence="1">KI11_C11</strain>
    </source>
</reference>